<dbReference type="VEuPathDB" id="FungiDB:HMPREF1541_00766"/>
<evidence type="ECO:0008006" key="4">
    <source>
        <dbReference type="Google" id="ProtNLM"/>
    </source>
</evidence>
<feature type="region of interest" description="Disordered" evidence="1">
    <location>
        <begin position="76"/>
        <end position="134"/>
    </location>
</feature>
<evidence type="ECO:0000313" key="2">
    <source>
        <dbReference type="EMBL" id="ETN46581.1"/>
    </source>
</evidence>
<dbReference type="Pfam" id="PF11951">
    <property type="entry name" value="Fungal_trans_2"/>
    <property type="match status" value="1"/>
</dbReference>
<dbReference type="GeneID" id="19968105"/>
<dbReference type="eggNOG" id="ENOG502SQEH">
    <property type="taxonomic scope" value="Eukaryota"/>
</dbReference>
<dbReference type="HOGENOM" id="CLU_035146_0_0_1"/>
<dbReference type="PANTHER" id="PTHR37540">
    <property type="entry name" value="TRANSCRIPTION FACTOR (ACR-2), PUTATIVE-RELATED-RELATED"/>
    <property type="match status" value="1"/>
</dbReference>
<dbReference type="InParanoid" id="W2SCX8"/>
<dbReference type="Proteomes" id="UP000030752">
    <property type="component" value="Unassembled WGS sequence"/>
</dbReference>
<protein>
    <recommendedName>
        <fullName evidence="4">Transcription factor domain-containing protein</fullName>
    </recommendedName>
</protein>
<feature type="compositionally biased region" description="Polar residues" evidence="1">
    <location>
        <begin position="103"/>
        <end position="130"/>
    </location>
</feature>
<dbReference type="RefSeq" id="XP_008711293.1">
    <property type="nucleotide sequence ID" value="XM_008713071.1"/>
</dbReference>
<keyword evidence="3" id="KW-1185">Reference proteome</keyword>
<evidence type="ECO:0000256" key="1">
    <source>
        <dbReference type="SAM" id="MobiDB-lite"/>
    </source>
</evidence>
<organism evidence="2 3">
    <name type="scientific">Cyphellophora europaea (strain CBS 101466)</name>
    <name type="common">Phialophora europaea</name>
    <dbReference type="NCBI Taxonomy" id="1220924"/>
    <lineage>
        <taxon>Eukaryota</taxon>
        <taxon>Fungi</taxon>
        <taxon>Dikarya</taxon>
        <taxon>Ascomycota</taxon>
        <taxon>Pezizomycotina</taxon>
        <taxon>Eurotiomycetes</taxon>
        <taxon>Chaetothyriomycetidae</taxon>
        <taxon>Chaetothyriales</taxon>
        <taxon>Cyphellophoraceae</taxon>
        <taxon>Cyphellophora</taxon>
    </lineage>
</organism>
<name>W2SCX8_CYPE1</name>
<dbReference type="AlphaFoldDB" id="W2SCX8"/>
<accession>W2SCX8</accession>
<gene>
    <name evidence="2" type="ORF">HMPREF1541_00766</name>
</gene>
<dbReference type="InterPro" id="IPR021858">
    <property type="entry name" value="Fun_TF"/>
</dbReference>
<reference evidence="2 3" key="1">
    <citation type="submission" date="2013-03" db="EMBL/GenBank/DDBJ databases">
        <title>The Genome Sequence of Phialophora europaea CBS 101466.</title>
        <authorList>
            <consortium name="The Broad Institute Genomics Platform"/>
            <person name="Cuomo C."/>
            <person name="de Hoog S."/>
            <person name="Gorbushina A."/>
            <person name="Walker B."/>
            <person name="Young S.K."/>
            <person name="Zeng Q."/>
            <person name="Gargeya S."/>
            <person name="Fitzgerald M."/>
            <person name="Haas B."/>
            <person name="Abouelleil A."/>
            <person name="Allen A.W."/>
            <person name="Alvarado L."/>
            <person name="Arachchi H.M."/>
            <person name="Berlin A.M."/>
            <person name="Chapman S.B."/>
            <person name="Gainer-Dewar J."/>
            <person name="Goldberg J."/>
            <person name="Griggs A."/>
            <person name="Gujja S."/>
            <person name="Hansen M."/>
            <person name="Howarth C."/>
            <person name="Imamovic A."/>
            <person name="Ireland A."/>
            <person name="Larimer J."/>
            <person name="McCowan C."/>
            <person name="Murphy C."/>
            <person name="Pearson M."/>
            <person name="Poon T.W."/>
            <person name="Priest M."/>
            <person name="Roberts A."/>
            <person name="Saif S."/>
            <person name="Shea T."/>
            <person name="Sisk P."/>
            <person name="Sykes S."/>
            <person name="Wortman J."/>
            <person name="Nusbaum C."/>
            <person name="Birren B."/>
        </authorList>
    </citation>
    <scope>NUCLEOTIDE SEQUENCE [LARGE SCALE GENOMIC DNA]</scope>
    <source>
        <strain evidence="2 3">CBS 101466</strain>
    </source>
</reference>
<dbReference type="EMBL" id="KB822711">
    <property type="protein sequence ID" value="ETN46581.1"/>
    <property type="molecule type" value="Genomic_DNA"/>
</dbReference>
<dbReference type="PANTHER" id="PTHR37540:SF5">
    <property type="entry name" value="TRANSCRIPTION FACTOR DOMAIN-CONTAINING PROTEIN"/>
    <property type="match status" value="1"/>
</dbReference>
<proteinExistence type="predicted"/>
<dbReference type="OrthoDB" id="4158087at2759"/>
<sequence>MAQESVLYPEGPLLIVDKGMRKKAHDSPYESQPFAVSSSDVKVSVLGAESATDGLGHLKASGKERKPAQVRNFRFVTSDDEPKRSRKRPGRPPRTILGDAAGQAQQLTEASSSPRGVLTQSPAQASSVSTGDLPLISAPPGSASPFYGLHDNANSPLLEILPYYSDMTYFFYPLQGYLPLKFDPVTTLYLPAALRDACMLSSIVTSAAVRCEKLLGWQVPEGTDFLQGAIQELRGRVSSGNITDAVLMAVTCFLLREHAAGRIDKWQTHTNGLIKMLEIRGGMKSVDPGFHQKIYRALMSPAIDYLSKPRWPRPQRTTPSLYSTVFLAEGNVSSLPILTEHNVDMSLTEAPATLLHLQMSLDPDLFDSLVRLQQLADAINRAIEISAPIDPFSLDQDIMTVQYDLLSLDDTVLSRLDTACKMAALIFTRMLTHEQPFEILGAQTLPIAMLAVLDTIEIDWENSDLKFWCCFMGALAAQDTNKREASLHHLRSCSISLGVVDWENARFLLQRVAWVSPAFDQNGFDLWQLLDSVP</sequence>
<evidence type="ECO:0000313" key="3">
    <source>
        <dbReference type="Proteomes" id="UP000030752"/>
    </source>
</evidence>